<dbReference type="SUPFAM" id="SSF56176">
    <property type="entry name" value="FAD-binding/transporter-associated domain-like"/>
    <property type="match status" value="1"/>
</dbReference>
<name>A0A2T4ZFZ5_9HYPH</name>
<dbReference type="Gene3D" id="3.90.1280.20">
    <property type="match status" value="1"/>
</dbReference>
<dbReference type="Pfam" id="PF00571">
    <property type="entry name" value="CBS"/>
    <property type="match status" value="2"/>
</dbReference>
<keyword evidence="8" id="KW-1185">Reference proteome</keyword>
<dbReference type="PROSITE" id="PS51371">
    <property type="entry name" value="CBS"/>
    <property type="match status" value="2"/>
</dbReference>
<evidence type="ECO:0000256" key="1">
    <source>
        <dbReference type="ARBA" id="ARBA00006446"/>
    </source>
</evidence>
<dbReference type="RefSeq" id="WP_170118125.1">
    <property type="nucleotide sequence ID" value="NZ_PZZL01000002.1"/>
</dbReference>
<dbReference type="PANTHER" id="PTHR22777:SF27">
    <property type="entry name" value="MAGNESIUM AND COBALT EFFLUX PROTEIN CORC"/>
    <property type="match status" value="1"/>
</dbReference>
<feature type="region of interest" description="Disordered" evidence="5">
    <location>
        <begin position="1"/>
        <end position="37"/>
    </location>
</feature>
<keyword evidence="3 4" id="KW-0129">CBS domain</keyword>
<evidence type="ECO:0000256" key="4">
    <source>
        <dbReference type="PROSITE-ProRule" id="PRU00703"/>
    </source>
</evidence>
<dbReference type="InterPro" id="IPR036318">
    <property type="entry name" value="FAD-bd_PCMH-like_sf"/>
</dbReference>
<dbReference type="AlphaFoldDB" id="A0A2T4ZFZ5"/>
<dbReference type="GO" id="GO:0005886">
    <property type="term" value="C:plasma membrane"/>
    <property type="evidence" value="ECO:0007669"/>
    <property type="project" value="TreeGrafter"/>
</dbReference>
<dbReference type="InterPro" id="IPR016169">
    <property type="entry name" value="FAD-bd_PCMH_sub2"/>
</dbReference>
<accession>A0A2T4ZFZ5</accession>
<dbReference type="GO" id="GO:0050660">
    <property type="term" value="F:flavin adenine dinucleotide binding"/>
    <property type="evidence" value="ECO:0007669"/>
    <property type="project" value="InterPro"/>
</dbReference>
<dbReference type="Pfam" id="PF03471">
    <property type="entry name" value="CorC_HlyC"/>
    <property type="match status" value="1"/>
</dbReference>
<reference evidence="7 8" key="1">
    <citation type="submission" date="2018-04" db="EMBL/GenBank/DDBJ databases">
        <title>Genomic Encyclopedia of Archaeal and Bacterial Type Strains, Phase II (KMG-II): from individual species to whole genera.</title>
        <authorList>
            <person name="Goeker M."/>
        </authorList>
    </citation>
    <scope>NUCLEOTIDE SEQUENCE [LARGE SCALE GENOMIC DNA]</scope>
    <source>
        <strain evidence="7 8">DSM 25521</strain>
    </source>
</reference>
<organism evidence="7 8">
    <name type="scientific">Phreatobacter oligotrophus</name>
    <dbReference type="NCBI Taxonomy" id="1122261"/>
    <lineage>
        <taxon>Bacteria</taxon>
        <taxon>Pseudomonadati</taxon>
        <taxon>Pseudomonadota</taxon>
        <taxon>Alphaproteobacteria</taxon>
        <taxon>Hyphomicrobiales</taxon>
        <taxon>Phreatobacteraceae</taxon>
        <taxon>Phreatobacter</taxon>
    </lineage>
</organism>
<keyword evidence="2" id="KW-0677">Repeat</keyword>
<dbReference type="Proteomes" id="UP000241808">
    <property type="component" value="Unassembled WGS sequence"/>
</dbReference>
<dbReference type="InterPro" id="IPR000644">
    <property type="entry name" value="CBS_dom"/>
</dbReference>
<evidence type="ECO:0000256" key="3">
    <source>
        <dbReference type="ARBA" id="ARBA00023122"/>
    </source>
</evidence>
<sequence>MPDPSDSRYRTTAAEAATTPASPEATPEGPRAERVPDRHDRWIDRLLSRLRLRSATSARQNLEDVLEDNAPAAAGFTPEERSMLRNILDLRESRVNDLAQPRADIMAVQKDISLAALMQSFEDAGHTRLIVFDDTLDDPVGMVHIKDLVKHLFAEAKKATRKRRTRAKAGEAPDAASAKPEAPKVNGGLDLGAVDLSVPLAATRLIRPILFVPPSMPAIDLLARMQATRIQLALVIDEYGGTDGLIAMEDIVESIVGDIEDEHDVDDGKTVSQTADGAYVADARARLEEVREVVGPDFDPGAEVSEEVDTLGGYLTVLAGHVPVRGELLAGPCELEFEIIDADPRRVKRVKITRGRGLISRPAPVRGRRRDEEDQAAAAALASDPAPAAGPAAAMATRSAAPAADLPVASAGPVEAPQPLPSPATQAQRPPPAKPPGSEAGA</sequence>
<evidence type="ECO:0000313" key="8">
    <source>
        <dbReference type="Proteomes" id="UP000241808"/>
    </source>
</evidence>
<comment type="similarity">
    <text evidence="1">Belongs to the UPF0053 family. Hemolysin C subfamily.</text>
</comment>
<feature type="compositionally biased region" description="Low complexity" evidence="5">
    <location>
        <begin position="376"/>
        <end position="411"/>
    </location>
</feature>
<evidence type="ECO:0000259" key="6">
    <source>
        <dbReference type="PROSITE" id="PS51371"/>
    </source>
</evidence>
<feature type="compositionally biased region" description="Low complexity" evidence="5">
    <location>
        <begin position="11"/>
        <end position="28"/>
    </location>
</feature>
<comment type="caution">
    <text evidence="7">The sequence shown here is derived from an EMBL/GenBank/DDBJ whole genome shotgun (WGS) entry which is preliminary data.</text>
</comment>
<dbReference type="InterPro" id="IPR005170">
    <property type="entry name" value="Transptr-assoc_dom"/>
</dbReference>
<evidence type="ECO:0000256" key="2">
    <source>
        <dbReference type="ARBA" id="ARBA00022737"/>
    </source>
</evidence>
<dbReference type="Gene3D" id="3.10.580.10">
    <property type="entry name" value="CBS-domain"/>
    <property type="match status" value="1"/>
</dbReference>
<gene>
    <name evidence="7" type="ORF">C8P69_102231</name>
</gene>
<evidence type="ECO:0000256" key="5">
    <source>
        <dbReference type="SAM" id="MobiDB-lite"/>
    </source>
</evidence>
<dbReference type="PANTHER" id="PTHR22777">
    <property type="entry name" value="HEMOLYSIN-RELATED"/>
    <property type="match status" value="1"/>
</dbReference>
<dbReference type="InterPro" id="IPR046342">
    <property type="entry name" value="CBS_dom_sf"/>
</dbReference>
<feature type="region of interest" description="Disordered" evidence="5">
    <location>
        <begin position="162"/>
        <end position="183"/>
    </location>
</feature>
<proteinExistence type="inferred from homology"/>
<evidence type="ECO:0000313" key="7">
    <source>
        <dbReference type="EMBL" id="PTM60847.1"/>
    </source>
</evidence>
<feature type="domain" description="CBS" evidence="6">
    <location>
        <begin position="205"/>
        <end position="265"/>
    </location>
</feature>
<dbReference type="SUPFAM" id="SSF54631">
    <property type="entry name" value="CBS-domain pair"/>
    <property type="match status" value="1"/>
</dbReference>
<dbReference type="CDD" id="cd04590">
    <property type="entry name" value="CBS_pair_CorC_HlyC_assoc"/>
    <property type="match status" value="1"/>
</dbReference>
<dbReference type="SMART" id="SM01091">
    <property type="entry name" value="CorC_HlyC"/>
    <property type="match status" value="1"/>
</dbReference>
<dbReference type="EMBL" id="PZZL01000002">
    <property type="protein sequence ID" value="PTM60847.1"/>
    <property type="molecule type" value="Genomic_DNA"/>
</dbReference>
<protein>
    <submittedName>
        <fullName evidence="7">CBS domain protein</fullName>
    </submittedName>
</protein>
<feature type="domain" description="CBS" evidence="6">
    <location>
        <begin position="99"/>
        <end position="158"/>
    </location>
</feature>
<dbReference type="Gene3D" id="3.30.465.10">
    <property type="match status" value="1"/>
</dbReference>
<feature type="region of interest" description="Disordered" evidence="5">
    <location>
        <begin position="361"/>
        <end position="442"/>
    </location>
</feature>
<dbReference type="InterPro" id="IPR044751">
    <property type="entry name" value="Ion_transp-like_CBS"/>
</dbReference>